<sequence length="192" mass="21849">MVTLGDRGHLPPPEELASLLLLVAERRDKQAFASLFRFYAPRLKSFLVKQGFNDIECEDLIQETMLNLWRKAESFDPGKAGVSTWIFTIARNSGIDRRRRTARMVSRPVEEENDEPDPDPSAEDVIIIRQNEAAIREALGRLPVEQAAVIRMSYFGDNPQAEIARLLGIPLGTVKSRVRLALHRLRQIMENE</sequence>
<evidence type="ECO:0000259" key="6">
    <source>
        <dbReference type="Pfam" id="PF04542"/>
    </source>
</evidence>
<dbReference type="AlphaFoldDB" id="A0A936YPL3"/>
<evidence type="ECO:0000313" key="8">
    <source>
        <dbReference type="EMBL" id="MBL0372116.1"/>
    </source>
</evidence>
<keyword evidence="4" id="KW-0804">Transcription</keyword>
<dbReference type="Gene3D" id="1.10.1740.10">
    <property type="match status" value="1"/>
</dbReference>
<feature type="domain" description="RNA polymerase sigma factor 70 region 4 type 2" evidence="7">
    <location>
        <begin position="134"/>
        <end position="185"/>
    </location>
</feature>
<proteinExistence type="inferred from homology"/>
<evidence type="ECO:0000256" key="2">
    <source>
        <dbReference type="ARBA" id="ARBA00023015"/>
    </source>
</evidence>
<reference evidence="8" key="1">
    <citation type="submission" date="2021-01" db="EMBL/GenBank/DDBJ databases">
        <title>Rhizobium sp. strain KVB221 16S ribosomal RNA gene Genome sequencing and assembly.</title>
        <authorList>
            <person name="Kang M."/>
        </authorList>
    </citation>
    <scope>NUCLEOTIDE SEQUENCE</scope>
    <source>
        <strain evidence="8">KVB221</strain>
    </source>
</reference>
<feature type="domain" description="RNA polymerase sigma-70 region 2" evidence="6">
    <location>
        <begin position="35"/>
        <end position="103"/>
    </location>
</feature>
<dbReference type="PANTHER" id="PTHR43133:SF62">
    <property type="entry name" value="RNA POLYMERASE SIGMA FACTOR SIGZ"/>
    <property type="match status" value="1"/>
</dbReference>
<keyword evidence="9" id="KW-1185">Reference proteome</keyword>
<dbReference type="InterPro" id="IPR013324">
    <property type="entry name" value="RNA_pol_sigma_r3/r4-like"/>
</dbReference>
<dbReference type="InterPro" id="IPR039425">
    <property type="entry name" value="RNA_pol_sigma-70-like"/>
</dbReference>
<dbReference type="GO" id="GO:0006352">
    <property type="term" value="P:DNA-templated transcription initiation"/>
    <property type="evidence" value="ECO:0007669"/>
    <property type="project" value="InterPro"/>
</dbReference>
<dbReference type="InterPro" id="IPR007627">
    <property type="entry name" value="RNA_pol_sigma70_r2"/>
</dbReference>
<feature type="region of interest" description="Disordered" evidence="5">
    <location>
        <begin position="101"/>
        <end position="122"/>
    </location>
</feature>
<keyword evidence="3" id="KW-0731">Sigma factor</keyword>
<dbReference type="GO" id="GO:0016987">
    <property type="term" value="F:sigma factor activity"/>
    <property type="evidence" value="ECO:0007669"/>
    <property type="project" value="UniProtKB-KW"/>
</dbReference>
<dbReference type="PANTHER" id="PTHR43133">
    <property type="entry name" value="RNA POLYMERASE ECF-TYPE SIGMA FACTO"/>
    <property type="match status" value="1"/>
</dbReference>
<dbReference type="CDD" id="cd06171">
    <property type="entry name" value="Sigma70_r4"/>
    <property type="match status" value="1"/>
</dbReference>
<evidence type="ECO:0000256" key="3">
    <source>
        <dbReference type="ARBA" id="ARBA00023082"/>
    </source>
</evidence>
<evidence type="ECO:0000259" key="7">
    <source>
        <dbReference type="Pfam" id="PF08281"/>
    </source>
</evidence>
<dbReference type="Proteomes" id="UP000633219">
    <property type="component" value="Unassembled WGS sequence"/>
</dbReference>
<keyword evidence="2" id="KW-0805">Transcription regulation</keyword>
<dbReference type="Pfam" id="PF04542">
    <property type="entry name" value="Sigma70_r2"/>
    <property type="match status" value="1"/>
</dbReference>
<dbReference type="SUPFAM" id="SSF88946">
    <property type="entry name" value="Sigma2 domain of RNA polymerase sigma factors"/>
    <property type="match status" value="1"/>
</dbReference>
<feature type="compositionally biased region" description="Acidic residues" evidence="5">
    <location>
        <begin position="111"/>
        <end position="122"/>
    </location>
</feature>
<evidence type="ECO:0000256" key="1">
    <source>
        <dbReference type="ARBA" id="ARBA00010641"/>
    </source>
</evidence>
<dbReference type="InterPro" id="IPR014284">
    <property type="entry name" value="RNA_pol_sigma-70_dom"/>
</dbReference>
<evidence type="ECO:0000256" key="5">
    <source>
        <dbReference type="SAM" id="MobiDB-lite"/>
    </source>
</evidence>
<dbReference type="GO" id="GO:0003677">
    <property type="term" value="F:DNA binding"/>
    <property type="evidence" value="ECO:0007669"/>
    <property type="project" value="InterPro"/>
</dbReference>
<dbReference type="NCBIfam" id="TIGR02937">
    <property type="entry name" value="sigma70-ECF"/>
    <property type="match status" value="1"/>
</dbReference>
<dbReference type="Gene3D" id="1.10.10.10">
    <property type="entry name" value="Winged helix-like DNA-binding domain superfamily/Winged helix DNA-binding domain"/>
    <property type="match status" value="1"/>
</dbReference>
<name>A0A936YPL3_9HYPH</name>
<protein>
    <submittedName>
        <fullName evidence="8">Sigma-70 family RNA polymerase sigma factor</fullName>
    </submittedName>
</protein>
<dbReference type="SUPFAM" id="SSF88659">
    <property type="entry name" value="Sigma3 and sigma4 domains of RNA polymerase sigma factors"/>
    <property type="match status" value="1"/>
</dbReference>
<dbReference type="EMBL" id="JAEQNC010000004">
    <property type="protein sequence ID" value="MBL0372116.1"/>
    <property type="molecule type" value="Genomic_DNA"/>
</dbReference>
<dbReference type="InterPro" id="IPR036388">
    <property type="entry name" value="WH-like_DNA-bd_sf"/>
</dbReference>
<evidence type="ECO:0000313" key="9">
    <source>
        <dbReference type="Proteomes" id="UP000633219"/>
    </source>
</evidence>
<evidence type="ECO:0000256" key="4">
    <source>
        <dbReference type="ARBA" id="ARBA00023163"/>
    </source>
</evidence>
<comment type="caution">
    <text evidence="8">The sequence shown here is derived from an EMBL/GenBank/DDBJ whole genome shotgun (WGS) entry which is preliminary data.</text>
</comment>
<accession>A0A936YPL3</accession>
<gene>
    <name evidence="8" type="ORF">JJB09_08750</name>
</gene>
<dbReference type="InterPro" id="IPR013249">
    <property type="entry name" value="RNA_pol_sigma70_r4_t2"/>
</dbReference>
<comment type="similarity">
    <text evidence="1">Belongs to the sigma-70 factor family. ECF subfamily.</text>
</comment>
<dbReference type="InterPro" id="IPR013325">
    <property type="entry name" value="RNA_pol_sigma_r2"/>
</dbReference>
<organism evidence="8 9">
    <name type="scientific">Rhizobium setariae</name>
    <dbReference type="NCBI Taxonomy" id="2801340"/>
    <lineage>
        <taxon>Bacteria</taxon>
        <taxon>Pseudomonadati</taxon>
        <taxon>Pseudomonadota</taxon>
        <taxon>Alphaproteobacteria</taxon>
        <taxon>Hyphomicrobiales</taxon>
        <taxon>Rhizobiaceae</taxon>
        <taxon>Rhizobium/Agrobacterium group</taxon>
        <taxon>Rhizobium</taxon>
    </lineage>
</organism>
<dbReference type="Pfam" id="PF08281">
    <property type="entry name" value="Sigma70_r4_2"/>
    <property type="match status" value="1"/>
</dbReference>